<dbReference type="GO" id="GO:0016746">
    <property type="term" value="F:acyltransferase activity"/>
    <property type="evidence" value="ECO:0007669"/>
    <property type="project" value="InterPro"/>
</dbReference>
<sequence>MMWTTPSAIPFSVWRKIAMATWRPRKDPIIWATIDIEAARLLEYLRQVREATGQHVTPMDLVGRAVGKVIEALPGLNGRVVLGSFLPSPTVDCFFVVSLRTDLVTGAEAAGTDLSGTVVRRIDEKPPWVIAKELADHVARIRHDEDPQFKQSKAMVKGLPPLLLRPVMDALGFVTESLQLPIPFLGLEARPYGSVLVSNVGTYGLDTAAAPWPTFCHVPLGIMIGAVKDKVLALGGQPVVRPVLPLSIGLDHRFVDGYQAATMAGIFRAYLADPAAFDPVPKTIPPREGERASVRSNGKRPAAARTGRSSPSKAKA</sequence>
<feature type="region of interest" description="Disordered" evidence="1">
    <location>
        <begin position="278"/>
        <end position="316"/>
    </location>
</feature>
<dbReference type="AlphaFoldDB" id="A0A1X2A1B3"/>
<dbReference type="SUPFAM" id="SSF52777">
    <property type="entry name" value="CoA-dependent acyltransferases"/>
    <property type="match status" value="1"/>
</dbReference>
<gene>
    <name evidence="3" type="ORF">AWC17_23385</name>
</gene>
<dbReference type="InterPro" id="IPR001078">
    <property type="entry name" value="2-oxoacid_DH_actylTfrase"/>
</dbReference>
<evidence type="ECO:0000313" key="3">
    <source>
        <dbReference type="EMBL" id="ORW34765.1"/>
    </source>
</evidence>
<keyword evidence="4" id="KW-1185">Reference proteome</keyword>
<comment type="caution">
    <text evidence="3">The sequence shown here is derived from an EMBL/GenBank/DDBJ whole genome shotgun (WGS) entry which is preliminary data.</text>
</comment>
<dbReference type="Proteomes" id="UP000193781">
    <property type="component" value="Unassembled WGS sequence"/>
</dbReference>
<dbReference type="EMBL" id="LQPH01000016">
    <property type="protein sequence ID" value="ORW34765.1"/>
    <property type="molecule type" value="Genomic_DNA"/>
</dbReference>
<dbReference type="STRING" id="244292.ABW17_26840"/>
<protein>
    <recommendedName>
        <fullName evidence="2">2-oxoacid dehydrogenase acyltransferase catalytic domain-containing protein</fullName>
    </recommendedName>
</protein>
<organism evidence="3 4">
    <name type="scientific">Mycobacterium nebraskense</name>
    <dbReference type="NCBI Taxonomy" id="244292"/>
    <lineage>
        <taxon>Bacteria</taxon>
        <taxon>Bacillati</taxon>
        <taxon>Actinomycetota</taxon>
        <taxon>Actinomycetes</taxon>
        <taxon>Mycobacteriales</taxon>
        <taxon>Mycobacteriaceae</taxon>
        <taxon>Mycobacterium</taxon>
    </lineage>
</organism>
<accession>A0A1X2A1B3</accession>
<name>A0A1X2A1B3_9MYCO</name>
<evidence type="ECO:0000259" key="2">
    <source>
        <dbReference type="Pfam" id="PF00198"/>
    </source>
</evidence>
<proteinExistence type="predicted"/>
<dbReference type="InterPro" id="IPR023213">
    <property type="entry name" value="CAT-like_dom_sf"/>
</dbReference>
<evidence type="ECO:0000313" key="4">
    <source>
        <dbReference type="Proteomes" id="UP000193781"/>
    </source>
</evidence>
<dbReference type="Pfam" id="PF00198">
    <property type="entry name" value="2-oxoacid_dh"/>
    <property type="match status" value="1"/>
</dbReference>
<reference evidence="3 4" key="1">
    <citation type="submission" date="2016-01" db="EMBL/GenBank/DDBJ databases">
        <title>The new phylogeny of the genus Mycobacterium.</title>
        <authorList>
            <person name="Tarcisio F."/>
            <person name="Conor M."/>
            <person name="Antonella G."/>
            <person name="Elisabetta G."/>
            <person name="Giulia F.S."/>
            <person name="Sara T."/>
            <person name="Anna F."/>
            <person name="Clotilde B."/>
            <person name="Roberto B."/>
            <person name="Veronica D.S."/>
            <person name="Fabio R."/>
            <person name="Monica P."/>
            <person name="Olivier J."/>
            <person name="Enrico T."/>
            <person name="Nicola S."/>
        </authorList>
    </citation>
    <scope>NUCLEOTIDE SEQUENCE [LARGE SCALE GENOMIC DNA]</scope>
    <source>
        <strain evidence="3 4">DSM 44803</strain>
    </source>
</reference>
<evidence type="ECO:0000256" key="1">
    <source>
        <dbReference type="SAM" id="MobiDB-lite"/>
    </source>
</evidence>
<dbReference type="Gene3D" id="3.30.559.10">
    <property type="entry name" value="Chloramphenicol acetyltransferase-like domain"/>
    <property type="match status" value="1"/>
</dbReference>
<feature type="compositionally biased region" description="Polar residues" evidence="1">
    <location>
        <begin position="307"/>
        <end position="316"/>
    </location>
</feature>
<feature type="domain" description="2-oxoacid dehydrogenase acyltransferase catalytic" evidence="2">
    <location>
        <begin position="193"/>
        <end position="275"/>
    </location>
</feature>